<organism evidence="2 3">
    <name type="scientific">Burkholderia ubonensis</name>
    <dbReference type="NCBI Taxonomy" id="101571"/>
    <lineage>
        <taxon>Bacteria</taxon>
        <taxon>Pseudomonadati</taxon>
        <taxon>Pseudomonadota</taxon>
        <taxon>Betaproteobacteria</taxon>
        <taxon>Burkholderiales</taxon>
        <taxon>Burkholderiaceae</taxon>
        <taxon>Burkholderia</taxon>
        <taxon>Burkholderia cepacia complex</taxon>
    </lineage>
</organism>
<dbReference type="AlphaFoldDB" id="A0A106QD78"/>
<evidence type="ECO:0000313" key="2">
    <source>
        <dbReference type="EMBL" id="KWA84108.1"/>
    </source>
</evidence>
<keyword evidence="1" id="KW-0732">Signal</keyword>
<protein>
    <recommendedName>
        <fullName evidence="4">DUF4198 domain-containing protein</fullName>
    </recommendedName>
</protein>
<evidence type="ECO:0000313" key="3">
    <source>
        <dbReference type="Proteomes" id="UP000060630"/>
    </source>
</evidence>
<gene>
    <name evidence="2" type="ORF">WL29_22345</name>
</gene>
<accession>A0A106QD78</accession>
<proteinExistence type="predicted"/>
<dbReference type="InterPro" id="IPR014710">
    <property type="entry name" value="RmlC-like_jellyroll"/>
</dbReference>
<evidence type="ECO:0008006" key="4">
    <source>
        <dbReference type="Google" id="ProtNLM"/>
    </source>
</evidence>
<reference evidence="2 3" key="1">
    <citation type="submission" date="2015-11" db="EMBL/GenBank/DDBJ databases">
        <title>Expanding the genomic diversity of Burkholderia species for the development of highly accurate diagnostics.</title>
        <authorList>
            <person name="Sahl J."/>
            <person name="Keim P."/>
            <person name="Wagner D."/>
        </authorList>
    </citation>
    <scope>NUCLEOTIDE SEQUENCE [LARGE SCALE GENOMIC DNA]</scope>
    <source>
        <strain evidence="2 3">MSMB2087WGS</strain>
    </source>
</reference>
<dbReference type="Proteomes" id="UP000060630">
    <property type="component" value="Unassembled WGS sequence"/>
</dbReference>
<evidence type="ECO:0000256" key="1">
    <source>
        <dbReference type="SAM" id="SignalP"/>
    </source>
</evidence>
<sequence length="235" mass="25176">MQFNSALNTLLLAATFAGIALSSTASAADAPGFSAENVVPIAQEPNHHLVLETDVLRAFDVSFPSGAQSRWHSHSHDSVMVTLDGADVPSETPGKPIVKRPPIASGYIYYKPYGSEPFVHRISNVDTKTFRILDIELLAGLQGVKLAPLGDAWSTTLENERMRVSKTTVQPNAVLAAAPFKGPHLYVATTDGSYAVGELQMNVKRGSLLPDSTAKPEVIRNTGATPMELVVVELK</sequence>
<feature type="signal peptide" evidence="1">
    <location>
        <begin position="1"/>
        <end position="27"/>
    </location>
</feature>
<name>A0A106QD78_9BURK</name>
<dbReference type="Gene3D" id="2.60.120.10">
    <property type="entry name" value="Jelly Rolls"/>
    <property type="match status" value="2"/>
</dbReference>
<dbReference type="EMBL" id="LPHD01000049">
    <property type="protein sequence ID" value="KWA84108.1"/>
    <property type="molecule type" value="Genomic_DNA"/>
</dbReference>
<comment type="caution">
    <text evidence="2">The sequence shown here is derived from an EMBL/GenBank/DDBJ whole genome shotgun (WGS) entry which is preliminary data.</text>
</comment>
<feature type="chain" id="PRO_5007126963" description="DUF4198 domain-containing protein" evidence="1">
    <location>
        <begin position="28"/>
        <end position="235"/>
    </location>
</feature>
<dbReference type="RefSeq" id="WP_060192506.1">
    <property type="nucleotide sequence ID" value="NZ_LPHD01000049.1"/>
</dbReference>